<protein>
    <submittedName>
        <fullName evidence="6">LysR family transcriptional regulator</fullName>
    </submittedName>
</protein>
<dbReference type="InterPro" id="IPR005119">
    <property type="entry name" value="LysR_subst-bd"/>
</dbReference>
<accession>A0ABQ1JXP4</accession>
<dbReference type="CDD" id="cd08422">
    <property type="entry name" value="PBP2_CrgA_like"/>
    <property type="match status" value="1"/>
</dbReference>
<dbReference type="PROSITE" id="PS50931">
    <property type="entry name" value="HTH_LYSR"/>
    <property type="match status" value="1"/>
</dbReference>
<name>A0ABQ1JXP4_9GAMM</name>
<dbReference type="PANTHER" id="PTHR30537:SF21">
    <property type="entry name" value="HTH-TYPE TRANSCRIPTIONAL REGULATOR SINR-RELATED"/>
    <property type="match status" value="1"/>
</dbReference>
<organism evidence="6 7">
    <name type="scientific">Shewanella inventionis</name>
    <dbReference type="NCBI Taxonomy" id="1738770"/>
    <lineage>
        <taxon>Bacteria</taxon>
        <taxon>Pseudomonadati</taxon>
        <taxon>Pseudomonadota</taxon>
        <taxon>Gammaproteobacteria</taxon>
        <taxon>Alteromonadales</taxon>
        <taxon>Shewanellaceae</taxon>
        <taxon>Shewanella</taxon>
    </lineage>
</organism>
<evidence type="ECO:0000256" key="4">
    <source>
        <dbReference type="ARBA" id="ARBA00023163"/>
    </source>
</evidence>
<keyword evidence="7" id="KW-1185">Reference proteome</keyword>
<dbReference type="Pfam" id="PF03466">
    <property type="entry name" value="LysR_substrate"/>
    <property type="match status" value="1"/>
</dbReference>
<dbReference type="InterPro" id="IPR036390">
    <property type="entry name" value="WH_DNA-bd_sf"/>
</dbReference>
<evidence type="ECO:0000313" key="6">
    <source>
        <dbReference type="EMBL" id="GGB77690.1"/>
    </source>
</evidence>
<keyword evidence="4" id="KW-0804">Transcription</keyword>
<dbReference type="PANTHER" id="PTHR30537">
    <property type="entry name" value="HTH-TYPE TRANSCRIPTIONAL REGULATOR"/>
    <property type="match status" value="1"/>
</dbReference>
<reference evidence="7" key="1">
    <citation type="journal article" date="2019" name="Int. J. Syst. Evol. Microbiol.">
        <title>The Global Catalogue of Microorganisms (GCM) 10K type strain sequencing project: providing services to taxonomists for standard genome sequencing and annotation.</title>
        <authorList>
            <consortium name="The Broad Institute Genomics Platform"/>
            <consortium name="The Broad Institute Genome Sequencing Center for Infectious Disease"/>
            <person name="Wu L."/>
            <person name="Ma J."/>
        </authorList>
    </citation>
    <scope>NUCLEOTIDE SEQUENCE [LARGE SCALE GENOMIC DNA]</scope>
    <source>
        <strain evidence="7">CGMCC 1.15339</strain>
    </source>
</reference>
<comment type="caution">
    <text evidence="6">The sequence shown here is derived from an EMBL/GenBank/DDBJ whole genome shotgun (WGS) entry which is preliminary data.</text>
</comment>
<dbReference type="RefSeq" id="WP_188741249.1">
    <property type="nucleotide sequence ID" value="NZ_BMII01000079.1"/>
</dbReference>
<dbReference type="Gene3D" id="3.40.190.290">
    <property type="match status" value="1"/>
</dbReference>
<keyword evidence="3" id="KW-0238">DNA-binding</keyword>
<comment type="similarity">
    <text evidence="1">Belongs to the LysR transcriptional regulatory family.</text>
</comment>
<dbReference type="Proteomes" id="UP000617555">
    <property type="component" value="Unassembled WGS sequence"/>
</dbReference>
<dbReference type="InterPro" id="IPR058163">
    <property type="entry name" value="LysR-type_TF_proteobact-type"/>
</dbReference>
<dbReference type="InterPro" id="IPR036388">
    <property type="entry name" value="WH-like_DNA-bd_sf"/>
</dbReference>
<dbReference type="InterPro" id="IPR000847">
    <property type="entry name" value="LysR_HTH_N"/>
</dbReference>
<keyword evidence="2" id="KW-0805">Transcription regulation</keyword>
<gene>
    <name evidence="6" type="ORF">GCM10011607_42300</name>
</gene>
<evidence type="ECO:0000256" key="2">
    <source>
        <dbReference type="ARBA" id="ARBA00023015"/>
    </source>
</evidence>
<evidence type="ECO:0000256" key="1">
    <source>
        <dbReference type="ARBA" id="ARBA00009437"/>
    </source>
</evidence>
<dbReference type="Pfam" id="PF00126">
    <property type="entry name" value="HTH_1"/>
    <property type="match status" value="1"/>
</dbReference>
<dbReference type="SUPFAM" id="SSF53850">
    <property type="entry name" value="Periplasmic binding protein-like II"/>
    <property type="match status" value="1"/>
</dbReference>
<proteinExistence type="inferred from homology"/>
<dbReference type="SUPFAM" id="SSF46785">
    <property type="entry name" value="Winged helix' DNA-binding domain"/>
    <property type="match status" value="1"/>
</dbReference>
<dbReference type="EMBL" id="BMII01000079">
    <property type="protein sequence ID" value="GGB77690.1"/>
    <property type="molecule type" value="Genomic_DNA"/>
</dbReference>
<feature type="domain" description="HTH lysR-type" evidence="5">
    <location>
        <begin position="1"/>
        <end position="58"/>
    </location>
</feature>
<dbReference type="Gene3D" id="1.10.10.10">
    <property type="entry name" value="Winged helix-like DNA-binding domain superfamily/Winged helix DNA-binding domain"/>
    <property type="match status" value="1"/>
</dbReference>
<sequence length="311" mass="34980">MLLEDLYVVLKVAEFRSITAAATNLDMRTATASAALKRVEANLGAELFIRTTRQLRLSSAGEKYIPQCEQAILLLEQAKQNMKGEQDIIDGDLRLSVSSDLGRNVVIPWLDDFMQTHTKVSLRVSISDTNVDFYRDSVDLALRYGSPNDANLYGFKICNVPRLICASQAYLDKHGTPNQPQDLAKHNALLYQLQNLTHDIWEFTQGTDSTKVKVSGNRVANDADLVRRWCVNGKGISAKSCLDMAHDLLNNNLVTVMSDYQVKPTELWLIFPSRQSITPATRLLRDMLKQKTRELLLQLIDRGILDNSVLD</sequence>
<evidence type="ECO:0000259" key="5">
    <source>
        <dbReference type="PROSITE" id="PS50931"/>
    </source>
</evidence>
<evidence type="ECO:0000256" key="3">
    <source>
        <dbReference type="ARBA" id="ARBA00023125"/>
    </source>
</evidence>
<evidence type="ECO:0000313" key="7">
    <source>
        <dbReference type="Proteomes" id="UP000617555"/>
    </source>
</evidence>